<dbReference type="EMBL" id="SJPT01000010">
    <property type="protein sequence ID" value="TWU17676.1"/>
    <property type="molecule type" value="Genomic_DNA"/>
</dbReference>
<evidence type="ECO:0000256" key="1">
    <source>
        <dbReference type="ARBA" id="ARBA00024322"/>
    </source>
</evidence>
<dbReference type="PANTHER" id="PTHR36539:SF2">
    <property type="entry name" value="ETHANOLAMINE UTILIZATION PROTEIN"/>
    <property type="match status" value="1"/>
</dbReference>
<dbReference type="Gene3D" id="2.40.50.220">
    <property type="entry name" value="EutN/Ccml"/>
    <property type="match status" value="1"/>
</dbReference>
<dbReference type="GO" id="GO:0031469">
    <property type="term" value="C:bacterial microcompartment"/>
    <property type="evidence" value="ECO:0007669"/>
    <property type="project" value="UniProtKB-SubCell"/>
</dbReference>
<proteinExistence type="predicted"/>
<dbReference type="PANTHER" id="PTHR36539">
    <property type="entry name" value="ETHANOLAMINE UTILIZATION PROTEIN EUTN"/>
    <property type="match status" value="1"/>
</dbReference>
<sequence length="89" mass="9625">MQPATVLGSTRATVKHQSFIGQRLVIVQPTGVDDAPDGPPLIALDILGCRKGDQVMLTSESAYAREITKHDDSPARWSVIGLIDEREPS</sequence>
<dbReference type="SUPFAM" id="SSF159133">
    <property type="entry name" value="EutN/CcmL-like"/>
    <property type="match status" value="1"/>
</dbReference>
<protein>
    <submittedName>
        <fullName evidence="3">Ethanolamine utilization protein EutN</fullName>
    </submittedName>
</protein>
<evidence type="ECO:0000256" key="2">
    <source>
        <dbReference type="ARBA" id="ARBA00024446"/>
    </source>
</evidence>
<dbReference type="Pfam" id="PF03319">
    <property type="entry name" value="EutN_CcmL"/>
    <property type="match status" value="1"/>
</dbReference>
<dbReference type="OrthoDB" id="278421at2"/>
<dbReference type="PROSITE" id="PS51932">
    <property type="entry name" value="BMV"/>
    <property type="match status" value="1"/>
</dbReference>
<dbReference type="RefSeq" id="WP_146596870.1">
    <property type="nucleotide sequence ID" value="NZ_SJPT01000010.1"/>
</dbReference>
<keyword evidence="2" id="KW-1283">Bacterial microcompartment</keyword>
<organism evidence="3 4">
    <name type="scientific">Novipirellula galeiformis</name>
    <dbReference type="NCBI Taxonomy" id="2528004"/>
    <lineage>
        <taxon>Bacteria</taxon>
        <taxon>Pseudomonadati</taxon>
        <taxon>Planctomycetota</taxon>
        <taxon>Planctomycetia</taxon>
        <taxon>Pirellulales</taxon>
        <taxon>Pirellulaceae</taxon>
        <taxon>Novipirellula</taxon>
    </lineage>
</organism>
<keyword evidence="4" id="KW-1185">Reference proteome</keyword>
<comment type="caution">
    <text evidence="3">The sequence shown here is derived from an EMBL/GenBank/DDBJ whole genome shotgun (WGS) entry which is preliminary data.</text>
</comment>
<name>A0A5C6C2D3_9BACT</name>
<dbReference type="InterPro" id="IPR036677">
    <property type="entry name" value="EutN_CcmL_sf"/>
</dbReference>
<evidence type="ECO:0000313" key="4">
    <source>
        <dbReference type="Proteomes" id="UP000316304"/>
    </source>
</evidence>
<dbReference type="InterPro" id="IPR004992">
    <property type="entry name" value="EutN_CcmL"/>
</dbReference>
<dbReference type="Proteomes" id="UP000316304">
    <property type="component" value="Unassembled WGS sequence"/>
</dbReference>
<reference evidence="3 4" key="1">
    <citation type="submission" date="2019-02" db="EMBL/GenBank/DDBJ databases">
        <title>Deep-cultivation of Planctomycetes and their phenomic and genomic characterization uncovers novel biology.</title>
        <authorList>
            <person name="Wiegand S."/>
            <person name="Jogler M."/>
            <person name="Boedeker C."/>
            <person name="Pinto D."/>
            <person name="Vollmers J."/>
            <person name="Rivas-Marin E."/>
            <person name="Kohn T."/>
            <person name="Peeters S.H."/>
            <person name="Heuer A."/>
            <person name="Rast P."/>
            <person name="Oberbeckmann S."/>
            <person name="Bunk B."/>
            <person name="Jeske O."/>
            <person name="Meyerdierks A."/>
            <person name="Storesund J.E."/>
            <person name="Kallscheuer N."/>
            <person name="Luecker S."/>
            <person name="Lage O.M."/>
            <person name="Pohl T."/>
            <person name="Merkel B.J."/>
            <person name="Hornburger P."/>
            <person name="Mueller R.-W."/>
            <person name="Bruemmer F."/>
            <person name="Labrenz M."/>
            <person name="Spormann A.M."/>
            <person name="Op Den Camp H."/>
            <person name="Overmann J."/>
            <person name="Amann R."/>
            <person name="Jetten M.S.M."/>
            <person name="Mascher T."/>
            <person name="Medema M.H."/>
            <person name="Devos D.P."/>
            <person name="Kaster A.-K."/>
            <person name="Ovreas L."/>
            <person name="Rohde M."/>
            <person name="Galperin M.Y."/>
            <person name="Jogler C."/>
        </authorList>
    </citation>
    <scope>NUCLEOTIDE SEQUENCE [LARGE SCALE GENOMIC DNA]</scope>
    <source>
        <strain evidence="3 4">Pla52o</strain>
    </source>
</reference>
<gene>
    <name evidence="3" type="primary">eutN</name>
    <name evidence="3" type="ORF">Pla52o_48910</name>
</gene>
<dbReference type="AlphaFoldDB" id="A0A5C6C2D3"/>
<evidence type="ECO:0000313" key="3">
    <source>
        <dbReference type="EMBL" id="TWU17676.1"/>
    </source>
</evidence>
<comment type="subcellular location">
    <subcellularLocation>
        <location evidence="1">Bacterial microcompartment</location>
    </subcellularLocation>
</comment>
<accession>A0A5C6C2D3</accession>